<dbReference type="SUPFAM" id="SSF50998">
    <property type="entry name" value="Quinoprotein alcohol dehydrogenase-like"/>
    <property type="match status" value="1"/>
</dbReference>
<keyword evidence="2" id="KW-1185">Reference proteome</keyword>
<dbReference type="InterPro" id="IPR015943">
    <property type="entry name" value="WD40/YVTN_repeat-like_dom_sf"/>
</dbReference>
<evidence type="ECO:0000313" key="1">
    <source>
        <dbReference type="EMBL" id="MFC7391038.1"/>
    </source>
</evidence>
<sequence>MKRMWNVVALGAVIVIGLGTFAVDAMEPKAKWSLNISSNPSVWKDAVVEFGYNAENDVAQRFEVTSEESRVTSNLNYIAEGIRYRERLNKEERSMHRQMNGLTFAQSIQTENGFIGIGQNRNEELIIFNQLDGKEITTYEFDAKDRQIYEILTGVWAGLFINDGQLNLIYREGYDGDETTMLATFNQTMDDVTVKEIKLDNGFITHVSGTSRFYGTSESPSMSETRYVPVGVSAYETIREGEETYYSGITMPGQFAYDTETGQVVQLAGNQDFWDYTVFENKLFTLNTDGEETVIDLKTGEQMTRNVLDSVDHAFYANGRLYQTRQAKDGVVIDVYEDGKQISSASVTPENEEAQAMLDQVDVYVRQK</sequence>
<comment type="caution">
    <text evidence="1">The sequence shown here is derived from an EMBL/GenBank/DDBJ whole genome shotgun (WGS) entry which is preliminary data.</text>
</comment>
<name>A0ABW2PNJ0_9BACL</name>
<protein>
    <submittedName>
        <fullName evidence="1">Uncharacterized protein</fullName>
    </submittedName>
</protein>
<dbReference type="Gene3D" id="2.130.10.10">
    <property type="entry name" value="YVTN repeat-like/Quinoprotein amine dehydrogenase"/>
    <property type="match status" value="1"/>
</dbReference>
<dbReference type="EMBL" id="JBHTCE010000003">
    <property type="protein sequence ID" value="MFC7391038.1"/>
    <property type="molecule type" value="Genomic_DNA"/>
</dbReference>
<accession>A0ABW2PNJ0</accession>
<reference evidence="2" key="1">
    <citation type="journal article" date="2019" name="Int. J. Syst. Evol. Microbiol.">
        <title>The Global Catalogue of Microorganisms (GCM) 10K type strain sequencing project: providing services to taxonomists for standard genome sequencing and annotation.</title>
        <authorList>
            <consortium name="The Broad Institute Genomics Platform"/>
            <consortium name="The Broad Institute Genome Sequencing Center for Infectious Disease"/>
            <person name="Wu L."/>
            <person name="Ma J."/>
        </authorList>
    </citation>
    <scope>NUCLEOTIDE SEQUENCE [LARGE SCALE GENOMIC DNA]</scope>
    <source>
        <strain evidence="2">CCUG 55590</strain>
    </source>
</reference>
<dbReference type="Proteomes" id="UP001596439">
    <property type="component" value="Unassembled WGS sequence"/>
</dbReference>
<dbReference type="RefSeq" id="WP_214790595.1">
    <property type="nucleotide sequence ID" value="NZ_JBHSGY010000007.1"/>
</dbReference>
<proteinExistence type="predicted"/>
<organism evidence="1 2">
    <name type="scientific">Exiguobacterium aestuarii</name>
    <dbReference type="NCBI Taxonomy" id="273527"/>
    <lineage>
        <taxon>Bacteria</taxon>
        <taxon>Bacillati</taxon>
        <taxon>Bacillota</taxon>
        <taxon>Bacilli</taxon>
        <taxon>Bacillales</taxon>
        <taxon>Bacillales Family XII. Incertae Sedis</taxon>
        <taxon>Exiguobacterium</taxon>
    </lineage>
</organism>
<gene>
    <name evidence="1" type="ORF">ACFQO8_12930</name>
</gene>
<dbReference type="InterPro" id="IPR011047">
    <property type="entry name" value="Quinoprotein_ADH-like_sf"/>
</dbReference>
<evidence type="ECO:0000313" key="2">
    <source>
        <dbReference type="Proteomes" id="UP001596439"/>
    </source>
</evidence>